<organism evidence="2 3">
    <name type="scientific">Clostridium neonatale</name>
    <dbReference type="NCBI Taxonomy" id="137838"/>
    <lineage>
        <taxon>Bacteria</taxon>
        <taxon>Bacillati</taxon>
        <taxon>Bacillota</taxon>
        <taxon>Clostridia</taxon>
        <taxon>Eubacteriales</taxon>
        <taxon>Clostridiaceae</taxon>
        <taxon>Clostridium</taxon>
    </lineage>
</organism>
<feature type="transmembrane region" description="Helical" evidence="1">
    <location>
        <begin position="79"/>
        <end position="96"/>
    </location>
</feature>
<accession>A0AAD1YC84</accession>
<dbReference type="AlphaFoldDB" id="A0AAD1YC84"/>
<name>A0AAD1YC84_9CLOT</name>
<keyword evidence="1" id="KW-0812">Transmembrane</keyword>
<reference evidence="2" key="1">
    <citation type="submission" date="2022-10" db="EMBL/GenBank/DDBJ databases">
        <authorList>
            <person name="Aires J."/>
            <person name="Mesa V."/>
        </authorList>
    </citation>
    <scope>NUCLEOTIDE SEQUENCE</scope>
    <source>
        <strain evidence="2">Clostridium neonatale JD116</strain>
    </source>
</reference>
<keyword evidence="1" id="KW-1133">Transmembrane helix</keyword>
<comment type="caution">
    <text evidence="2">The sequence shown here is derived from an EMBL/GenBank/DDBJ whole genome shotgun (WGS) entry which is preliminary data.</text>
</comment>
<proteinExistence type="predicted"/>
<evidence type="ECO:0000313" key="3">
    <source>
        <dbReference type="Proteomes" id="UP001189143"/>
    </source>
</evidence>
<sequence>MNWYIEVLKKYADFNGRARRKEYWMFILFNIVIAIVLAVIDSLLGTAPIIYLVYILAVFIPSISVGVRRLHDIGKSGWWLFISFIPLVGGIWLLILTCKDSEPTENAYGVNPKVN</sequence>
<dbReference type="Proteomes" id="UP001189143">
    <property type="component" value="Unassembled WGS sequence"/>
</dbReference>
<dbReference type="Pfam" id="PF05656">
    <property type="entry name" value="DUF805"/>
    <property type="match status" value="1"/>
</dbReference>
<feature type="transmembrane region" description="Helical" evidence="1">
    <location>
        <begin position="23"/>
        <end position="43"/>
    </location>
</feature>
<evidence type="ECO:0000313" key="2">
    <source>
        <dbReference type="EMBL" id="CAI3539878.1"/>
    </source>
</evidence>
<dbReference type="RefSeq" id="WP_125149982.1">
    <property type="nucleotide sequence ID" value="NZ_CAKJVF010000028.1"/>
</dbReference>
<dbReference type="PANTHER" id="PTHR34980:SF2">
    <property type="entry name" value="INNER MEMBRANE PROTEIN YHAH-RELATED"/>
    <property type="match status" value="1"/>
</dbReference>
<protein>
    <submittedName>
        <fullName evidence="2">Inner membrane protein YhaI</fullName>
    </submittedName>
</protein>
<keyword evidence="1" id="KW-0472">Membrane</keyword>
<evidence type="ECO:0000256" key="1">
    <source>
        <dbReference type="SAM" id="Phobius"/>
    </source>
</evidence>
<gene>
    <name evidence="2" type="primary">yhaI</name>
    <name evidence="2" type="ORF">CNEO2_1120004</name>
</gene>
<dbReference type="EMBL" id="CAMTCP010000014">
    <property type="protein sequence ID" value="CAI3539878.1"/>
    <property type="molecule type" value="Genomic_DNA"/>
</dbReference>
<dbReference type="GO" id="GO:0005886">
    <property type="term" value="C:plasma membrane"/>
    <property type="evidence" value="ECO:0007669"/>
    <property type="project" value="TreeGrafter"/>
</dbReference>
<dbReference type="InterPro" id="IPR008523">
    <property type="entry name" value="DUF805"/>
</dbReference>
<dbReference type="PANTHER" id="PTHR34980">
    <property type="entry name" value="INNER MEMBRANE PROTEIN-RELATED-RELATED"/>
    <property type="match status" value="1"/>
</dbReference>
<feature type="transmembrane region" description="Helical" evidence="1">
    <location>
        <begin position="49"/>
        <end position="67"/>
    </location>
</feature>